<gene>
    <name evidence="1" type="ORF">KQI20_04535</name>
</gene>
<dbReference type="RefSeq" id="WP_216568841.1">
    <property type="nucleotide sequence ID" value="NZ_JAHLOQ010000008.1"/>
</dbReference>
<evidence type="ECO:0000313" key="2">
    <source>
        <dbReference type="Proteomes" id="UP001196301"/>
    </source>
</evidence>
<dbReference type="EMBL" id="JAHLOQ010000008">
    <property type="protein sequence ID" value="MBU5335701.1"/>
    <property type="molecule type" value="Genomic_DNA"/>
</dbReference>
<proteinExistence type="predicted"/>
<reference evidence="1 2" key="1">
    <citation type="submission" date="2021-06" db="EMBL/GenBank/DDBJ databases">
        <authorList>
            <person name="Sun Q."/>
            <person name="Li D."/>
        </authorList>
    </citation>
    <scope>NUCLEOTIDE SEQUENCE [LARGE SCALE GENOMIC DNA]</scope>
    <source>
        <strain evidence="1 2">N19</strain>
    </source>
</reference>
<comment type="caution">
    <text evidence="1">The sequence shown here is derived from an EMBL/GenBank/DDBJ whole genome shotgun (WGS) entry which is preliminary data.</text>
</comment>
<protein>
    <submittedName>
        <fullName evidence="1">Uncharacterized protein</fullName>
    </submittedName>
</protein>
<dbReference type="Proteomes" id="UP001196301">
    <property type="component" value="Unassembled WGS sequence"/>
</dbReference>
<organism evidence="1 2">
    <name type="scientific">Intestinibacter bartlettii</name>
    <dbReference type="NCBI Taxonomy" id="261299"/>
    <lineage>
        <taxon>Bacteria</taxon>
        <taxon>Bacillati</taxon>
        <taxon>Bacillota</taxon>
        <taxon>Clostridia</taxon>
        <taxon>Peptostreptococcales</taxon>
        <taxon>Peptostreptococcaceae</taxon>
        <taxon>Intestinibacter</taxon>
    </lineage>
</organism>
<evidence type="ECO:0000313" key="1">
    <source>
        <dbReference type="EMBL" id="MBU5335701.1"/>
    </source>
</evidence>
<name>A0ABS6DWQ7_9FIRM</name>
<accession>A0ABS6DWQ7</accession>
<sequence>MRNFENYEFDGNEYIEIHDTYEDDDIIYTEEENDFCIEGEEVKIDDTYTE</sequence>
<keyword evidence="2" id="KW-1185">Reference proteome</keyword>